<protein>
    <submittedName>
        <fullName evidence="1">Uncharacterized protein</fullName>
    </submittedName>
</protein>
<accession>A0A151N173</accession>
<reference evidence="1 2" key="1">
    <citation type="journal article" date="2012" name="Genome Biol.">
        <title>Sequencing three crocodilian genomes to illuminate the evolution of archosaurs and amniotes.</title>
        <authorList>
            <person name="St John J.A."/>
            <person name="Braun E.L."/>
            <person name="Isberg S.R."/>
            <person name="Miles L.G."/>
            <person name="Chong A.Y."/>
            <person name="Gongora J."/>
            <person name="Dalzell P."/>
            <person name="Moran C."/>
            <person name="Bed'hom B."/>
            <person name="Abzhanov A."/>
            <person name="Burgess S.C."/>
            <person name="Cooksey A.M."/>
            <person name="Castoe T.A."/>
            <person name="Crawford N.G."/>
            <person name="Densmore L.D."/>
            <person name="Drew J.C."/>
            <person name="Edwards S.V."/>
            <person name="Faircloth B.C."/>
            <person name="Fujita M.K."/>
            <person name="Greenwold M.J."/>
            <person name="Hoffmann F.G."/>
            <person name="Howard J.M."/>
            <person name="Iguchi T."/>
            <person name="Janes D.E."/>
            <person name="Khan S.Y."/>
            <person name="Kohno S."/>
            <person name="de Koning A.J."/>
            <person name="Lance S.L."/>
            <person name="McCarthy F.M."/>
            <person name="McCormack J.E."/>
            <person name="Merchant M.E."/>
            <person name="Peterson D.G."/>
            <person name="Pollock D.D."/>
            <person name="Pourmand N."/>
            <person name="Raney B.J."/>
            <person name="Roessler K.A."/>
            <person name="Sanford J.R."/>
            <person name="Sawyer R.H."/>
            <person name="Schmidt C.J."/>
            <person name="Triplett E.W."/>
            <person name="Tuberville T.D."/>
            <person name="Venegas-Anaya M."/>
            <person name="Howard J.T."/>
            <person name="Jarvis E.D."/>
            <person name="Guillette L.J.Jr."/>
            <person name="Glenn T.C."/>
            <person name="Green R.E."/>
            <person name="Ray D.A."/>
        </authorList>
    </citation>
    <scope>NUCLEOTIDE SEQUENCE [LARGE SCALE GENOMIC DNA]</scope>
    <source>
        <strain evidence="1">KSC_2009_1</strain>
    </source>
</reference>
<evidence type="ECO:0000313" key="1">
    <source>
        <dbReference type="EMBL" id="KYO30415.1"/>
    </source>
</evidence>
<keyword evidence="2" id="KW-1185">Reference proteome</keyword>
<proteinExistence type="predicted"/>
<name>A0A151N173_ALLMI</name>
<sequence length="119" mass="13414">MVGYPEWRLGQEILADGSSARPLTNPDGGTTVGQEVAASGQALYEELFVWTKECPTHYALVLLTAMVPQVYLRNWHETLSFNSMEDSPRLPHNLHHHLEGYLWLCYTSLRPTAEADITT</sequence>
<dbReference type="Proteomes" id="UP000050525">
    <property type="component" value="Unassembled WGS sequence"/>
</dbReference>
<dbReference type="EMBL" id="AKHW03004172">
    <property type="protein sequence ID" value="KYO30415.1"/>
    <property type="molecule type" value="Genomic_DNA"/>
</dbReference>
<evidence type="ECO:0000313" key="2">
    <source>
        <dbReference type="Proteomes" id="UP000050525"/>
    </source>
</evidence>
<dbReference type="AlphaFoldDB" id="A0A151N173"/>
<organism evidence="1 2">
    <name type="scientific">Alligator mississippiensis</name>
    <name type="common">American alligator</name>
    <dbReference type="NCBI Taxonomy" id="8496"/>
    <lineage>
        <taxon>Eukaryota</taxon>
        <taxon>Metazoa</taxon>
        <taxon>Chordata</taxon>
        <taxon>Craniata</taxon>
        <taxon>Vertebrata</taxon>
        <taxon>Euteleostomi</taxon>
        <taxon>Archelosauria</taxon>
        <taxon>Archosauria</taxon>
        <taxon>Crocodylia</taxon>
        <taxon>Alligatoridae</taxon>
        <taxon>Alligatorinae</taxon>
        <taxon>Alligator</taxon>
    </lineage>
</organism>
<comment type="caution">
    <text evidence="1">The sequence shown here is derived from an EMBL/GenBank/DDBJ whole genome shotgun (WGS) entry which is preliminary data.</text>
</comment>
<gene>
    <name evidence="1" type="ORF">Y1Q_0017659</name>
</gene>